<dbReference type="CDD" id="cd00130">
    <property type="entry name" value="PAS"/>
    <property type="match status" value="1"/>
</dbReference>
<feature type="compositionally biased region" description="Basic and acidic residues" evidence="1">
    <location>
        <begin position="124"/>
        <end position="142"/>
    </location>
</feature>
<reference evidence="3 4" key="1">
    <citation type="submission" date="2022-10" db="EMBL/GenBank/DDBJ databases">
        <title>Comparative genomic analysis of Cohnella hashimotonis sp. nov., isolated from the International Space Station.</title>
        <authorList>
            <person name="Simpson A."/>
            <person name="Venkateswaran K."/>
        </authorList>
    </citation>
    <scope>NUCLEOTIDE SEQUENCE [LARGE SCALE GENOMIC DNA]</scope>
    <source>
        <strain evidence="3 4">DSM 18997</strain>
    </source>
</reference>
<dbReference type="Proteomes" id="UP001153387">
    <property type="component" value="Unassembled WGS sequence"/>
</dbReference>
<gene>
    <name evidence="3" type="ORF">OMP38_31895</name>
</gene>
<comment type="caution">
    <text evidence="3">The sequence shown here is derived from an EMBL/GenBank/DDBJ whole genome shotgun (WGS) entry which is preliminary data.</text>
</comment>
<dbReference type="InterPro" id="IPR052155">
    <property type="entry name" value="Biofilm_reg_signaling"/>
</dbReference>
<dbReference type="PANTHER" id="PTHR44757:SF2">
    <property type="entry name" value="BIOFILM ARCHITECTURE MAINTENANCE PROTEIN MBAA"/>
    <property type="match status" value="1"/>
</dbReference>
<dbReference type="AlphaFoldDB" id="A0A9X4KMK4"/>
<dbReference type="NCBIfam" id="TIGR00229">
    <property type="entry name" value="sensory_box"/>
    <property type="match status" value="1"/>
</dbReference>
<keyword evidence="4" id="KW-1185">Reference proteome</keyword>
<feature type="region of interest" description="Disordered" evidence="1">
    <location>
        <begin position="124"/>
        <end position="162"/>
    </location>
</feature>
<accession>A0A9X4KMK4</accession>
<evidence type="ECO:0000256" key="1">
    <source>
        <dbReference type="SAM" id="MobiDB-lite"/>
    </source>
</evidence>
<evidence type="ECO:0000259" key="2">
    <source>
        <dbReference type="PROSITE" id="PS50113"/>
    </source>
</evidence>
<dbReference type="InterPro" id="IPR035965">
    <property type="entry name" value="PAS-like_dom_sf"/>
</dbReference>
<protein>
    <submittedName>
        <fullName evidence="3">PAS domain-containing protein</fullName>
    </submittedName>
</protein>
<dbReference type="SMART" id="SM00086">
    <property type="entry name" value="PAC"/>
    <property type="match status" value="1"/>
</dbReference>
<dbReference type="InterPro" id="IPR000700">
    <property type="entry name" value="PAS-assoc_C"/>
</dbReference>
<proteinExistence type="predicted"/>
<organism evidence="3 4">
    <name type="scientific">Cohnella ginsengisoli</name>
    <dbReference type="NCBI Taxonomy" id="425004"/>
    <lineage>
        <taxon>Bacteria</taxon>
        <taxon>Bacillati</taxon>
        <taxon>Bacillota</taxon>
        <taxon>Bacilli</taxon>
        <taxon>Bacillales</taxon>
        <taxon>Paenibacillaceae</taxon>
        <taxon>Cohnella</taxon>
    </lineage>
</organism>
<dbReference type="PROSITE" id="PS50113">
    <property type="entry name" value="PAC"/>
    <property type="match status" value="1"/>
</dbReference>
<dbReference type="EMBL" id="JAPDHZ010000008">
    <property type="protein sequence ID" value="MDG0794918.1"/>
    <property type="molecule type" value="Genomic_DNA"/>
</dbReference>
<dbReference type="SUPFAM" id="SSF55785">
    <property type="entry name" value="PYP-like sensor domain (PAS domain)"/>
    <property type="match status" value="1"/>
</dbReference>
<sequence length="162" mass="18152">MERSLAMVEFDMEGTVLWANRNFADALGYGQAEMRGMPHRRFCTPAYAASDAYRALWSNLRSGKTFQEKIQRVAKDGSLLWLEATYMPVRGADGRYEAVIKVATDITSREQAAIRHAEELKRMAQDLSGRADEGVTKSGGDRSRHRTHARGFARQSRAAEPA</sequence>
<dbReference type="PANTHER" id="PTHR44757">
    <property type="entry name" value="DIGUANYLATE CYCLASE DGCP"/>
    <property type="match status" value="1"/>
</dbReference>
<dbReference type="Pfam" id="PF08448">
    <property type="entry name" value="PAS_4"/>
    <property type="match status" value="1"/>
</dbReference>
<name>A0A9X4KMK4_9BACL</name>
<feature type="domain" description="PAC" evidence="2">
    <location>
        <begin position="64"/>
        <end position="118"/>
    </location>
</feature>
<evidence type="ECO:0000313" key="3">
    <source>
        <dbReference type="EMBL" id="MDG0794918.1"/>
    </source>
</evidence>
<dbReference type="Gene3D" id="3.30.450.20">
    <property type="entry name" value="PAS domain"/>
    <property type="match status" value="1"/>
</dbReference>
<dbReference type="InterPro" id="IPR013656">
    <property type="entry name" value="PAS_4"/>
</dbReference>
<dbReference type="InterPro" id="IPR001610">
    <property type="entry name" value="PAC"/>
</dbReference>
<evidence type="ECO:0000313" key="4">
    <source>
        <dbReference type="Proteomes" id="UP001153387"/>
    </source>
</evidence>
<dbReference type="RefSeq" id="WP_338130714.1">
    <property type="nucleotide sequence ID" value="NZ_JAPDHZ010000008.1"/>
</dbReference>
<dbReference type="InterPro" id="IPR000014">
    <property type="entry name" value="PAS"/>
</dbReference>